<evidence type="ECO:0000256" key="6">
    <source>
        <dbReference type="ARBA" id="ARBA00012487"/>
    </source>
</evidence>
<keyword evidence="15 19" id="KW-0472">Membrane</keyword>
<dbReference type="UniPathway" id="UPA00557">
    <property type="reaction ID" value="UER00614"/>
</dbReference>
<dbReference type="OrthoDB" id="9799199at2"/>
<evidence type="ECO:0000256" key="1">
    <source>
        <dbReference type="ARBA" id="ARBA00001698"/>
    </source>
</evidence>
<evidence type="ECO:0000256" key="7">
    <source>
        <dbReference type="ARBA" id="ARBA00019373"/>
    </source>
</evidence>
<evidence type="ECO:0000256" key="8">
    <source>
        <dbReference type="ARBA" id="ARBA00022475"/>
    </source>
</evidence>
<accession>A0A1X7KDQ9</accession>
<keyword evidence="11 18" id="KW-0812">Transmembrane</keyword>
<name>A0A1X7KDQ9_9SPHI</name>
<feature type="transmembrane region" description="Helical" evidence="19">
    <location>
        <begin position="80"/>
        <end position="97"/>
    </location>
</feature>
<evidence type="ECO:0000256" key="13">
    <source>
        <dbReference type="ARBA" id="ARBA00022989"/>
    </source>
</evidence>
<dbReference type="PANTHER" id="PTHR46382">
    <property type="entry name" value="PHOSPHATIDATE CYTIDYLYLTRANSFERASE"/>
    <property type="match status" value="1"/>
</dbReference>
<feature type="transmembrane region" description="Helical" evidence="19">
    <location>
        <begin position="109"/>
        <end position="130"/>
    </location>
</feature>
<comment type="pathway">
    <text evidence="4">Lipid metabolism.</text>
</comment>
<dbReference type="PROSITE" id="PS01315">
    <property type="entry name" value="CDS"/>
    <property type="match status" value="1"/>
</dbReference>
<dbReference type="GO" id="GO:0005886">
    <property type="term" value="C:plasma membrane"/>
    <property type="evidence" value="ECO:0007669"/>
    <property type="project" value="UniProtKB-SubCell"/>
</dbReference>
<keyword evidence="9" id="KW-0444">Lipid biosynthesis</keyword>
<protein>
    <recommendedName>
        <fullName evidence="7 18">Phosphatidate cytidylyltransferase</fullName>
        <ecNumber evidence="6 18">2.7.7.41</ecNumber>
    </recommendedName>
</protein>
<evidence type="ECO:0000313" key="20">
    <source>
        <dbReference type="EMBL" id="SMG38665.1"/>
    </source>
</evidence>
<dbReference type="InterPro" id="IPR000374">
    <property type="entry name" value="PC_trans"/>
</dbReference>
<gene>
    <name evidence="20" type="ORF">SAMN05660862_2704</name>
</gene>
<evidence type="ECO:0000256" key="10">
    <source>
        <dbReference type="ARBA" id="ARBA00022679"/>
    </source>
</evidence>
<comment type="similarity">
    <text evidence="5 18">Belongs to the CDS family.</text>
</comment>
<dbReference type="Pfam" id="PF01148">
    <property type="entry name" value="CTP_transf_1"/>
    <property type="match status" value="1"/>
</dbReference>
<dbReference type="STRING" id="561061.SAMN05660862_2704"/>
<evidence type="ECO:0000256" key="12">
    <source>
        <dbReference type="ARBA" id="ARBA00022695"/>
    </source>
</evidence>
<keyword evidence="12 18" id="KW-0548">Nucleotidyltransferase</keyword>
<evidence type="ECO:0000256" key="11">
    <source>
        <dbReference type="ARBA" id="ARBA00022692"/>
    </source>
</evidence>
<evidence type="ECO:0000256" key="14">
    <source>
        <dbReference type="ARBA" id="ARBA00023098"/>
    </source>
</evidence>
<organism evidence="20 21">
    <name type="scientific">Sphingobacterium psychroaquaticum</name>
    <dbReference type="NCBI Taxonomy" id="561061"/>
    <lineage>
        <taxon>Bacteria</taxon>
        <taxon>Pseudomonadati</taxon>
        <taxon>Bacteroidota</taxon>
        <taxon>Sphingobacteriia</taxon>
        <taxon>Sphingobacteriales</taxon>
        <taxon>Sphingobacteriaceae</taxon>
        <taxon>Sphingobacterium</taxon>
    </lineage>
</organism>
<feature type="transmembrane region" description="Helical" evidence="19">
    <location>
        <begin position="177"/>
        <end position="196"/>
    </location>
</feature>
<evidence type="ECO:0000256" key="9">
    <source>
        <dbReference type="ARBA" id="ARBA00022516"/>
    </source>
</evidence>
<keyword evidence="16" id="KW-0594">Phospholipid biosynthesis</keyword>
<proteinExistence type="inferred from homology"/>
<dbReference type="EC" id="2.7.7.41" evidence="6 18"/>
<evidence type="ECO:0000256" key="17">
    <source>
        <dbReference type="ARBA" id="ARBA00023264"/>
    </source>
</evidence>
<dbReference type="GO" id="GO:0004605">
    <property type="term" value="F:phosphatidate cytidylyltransferase activity"/>
    <property type="evidence" value="ECO:0007669"/>
    <property type="project" value="UniProtKB-EC"/>
</dbReference>
<dbReference type="RefSeq" id="WP_085473443.1">
    <property type="nucleotide sequence ID" value="NZ_FXAU01000005.1"/>
</dbReference>
<comment type="pathway">
    <text evidence="3 18">Phospholipid metabolism; CDP-diacylglycerol biosynthesis; CDP-diacylglycerol from sn-glycerol 3-phosphate: step 3/3.</text>
</comment>
<dbReference type="Proteomes" id="UP000192980">
    <property type="component" value="Unassembled WGS sequence"/>
</dbReference>
<dbReference type="GO" id="GO:0016024">
    <property type="term" value="P:CDP-diacylglycerol biosynthetic process"/>
    <property type="evidence" value="ECO:0007669"/>
    <property type="project" value="UniProtKB-UniPathway"/>
</dbReference>
<feature type="transmembrane region" description="Helical" evidence="19">
    <location>
        <begin position="55"/>
        <end position="74"/>
    </location>
</feature>
<evidence type="ECO:0000256" key="3">
    <source>
        <dbReference type="ARBA" id="ARBA00005119"/>
    </source>
</evidence>
<evidence type="ECO:0000256" key="15">
    <source>
        <dbReference type="ARBA" id="ARBA00023136"/>
    </source>
</evidence>
<dbReference type="PANTHER" id="PTHR46382:SF1">
    <property type="entry name" value="PHOSPHATIDATE CYTIDYLYLTRANSFERASE"/>
    <property type="match status" value="1"/>
</dbReference>
<evidence type="ECO:0000256" key="19">
    <source>
        <dbReference type="SAM" id="Phobius"/>
    </source>
</evidence>
<evidence type="ECO:0000256" key="18">
    <source>
        <dbReference type="RuleBase" id="RU003938"/>
    </source>
</evidence>
<dbReference type="AlphaFoldDB" id="A0A1X7KDQ9"/>
<keyword evidence="8" id="KW-1003">Cell membrane</keyword>
<keyword evidence="17" id="KW-1208">Phospholipid metabolism</keyword>
<evidence type="ECO:0000256" key="5">
    <source>
        <dbReference type="ARBA" id="ARBA00010185"/>
    </source>
</evidence>
<comment type="catalytic activity">
    <reaction evidence="1 18">
        <text>a 1,2-diacyl-sn-glycero-3-phosphate + CTP + H(+) = a CDP-1,2-diacyl-sn-glycerol + diphosphate</text>
        <dbReference type="Rhea" id="RHEA:16229"/>
        <dbReference type="ChEBI" id="CHEBI:15378"/>
        <dbReference type="ChEBI" id="CHEBI:33019"/>
        <dbReference type="ChEBI" id="CHEBI:37563"/>
        <dbReference type="ChEBI" id="CHEBI:58332"/>
        <dbReference type="ChEBI" id="CHEBI:58608"/>
        <dbReference type="EC" id="2.7.7.41"/>
    </reaction>
</comment>
<feature type="transmembrane region" description="Helical" evidence="19">
    <location>
        <begin position="202"/>
        <end position="221"/>
    </location>
</feature>
<evidence type="ECO:0000313" key="21">
    <source>
        <dbReference type="Proteomes" id="UP000192980"/>
    </source>
</evidence>
<dbReference type="EMBL" id="FXAU01000005">
    <property type="protein sequence ID" value="SMG38665.1"/>
    <property type="molecule type" value="Genomic_DNA"/>
</dbReference>
<keyword evidence="10 18" id="KW-0808">Transferase</keyword>
<sequence>MKTRAITGFFFILVLVGAVLLGPYSFVPFFSLIGLLSVWEFYRIVARSDVQPMRILGVGFAFIILAVVATYVLGIAPARVLLVSIVPFFSVYILALFRKTVNPINDISYTLMGVIYAGVPFAFFIALGFLNGTFNPYIPLGFLILLWTNDTGAYLSGRSFGRTKLFERISPNKTWEGFVGGVVLAAVVGLNLAQYFDGLTRWQWVVMALIIGVFGTLGDLVESMLKRNVGVKDSGSILPGHGGFLDRFDGLLVAAPLVYLFLKVYGQCI</sequence>
<feature type="transmembrane region" description="Helical" evidence="19">
    <location>
        <begin position="6"/>
        <end position="35"/>
    </location>
</feature>
<evidence type="ECO:0000256" key="4">
    <source>
        <dbReference type="ARBA" id="ARBA00005189"/>
    </source>
</evidence>
<keyword evidence="14" id="KW-0443">Lipid metabolism</keyword>
<keyword evidence="13 19" id="KW-1133">Transmembrane helix</keyword>
<keyword evidence="21" id="KW-1185">Reference proteome</keyword>
<reference evidence="20 21" key="1">
    <citation type="submission" date="2017-04" db="EMBL/GenBank/DDBJ databases">
        <authorList>
            <person name="Afonso C.L."/>
            <person name="Miller P.J."/>
            <person name="Scott M.A."/>
            <person name="Spackman E."/>
            <person name="Goraichik I."/>
            <person name="Dimitrov K.M."/>
            <person name="Suarez D.L."/>
            <person name="Swayne D.E."/>
        </authorList>
    </citation>
    <scope>NUCLEOTIDE SEQUENCE [LARGE SCALE GENOMIC DNA]</scope>
    <source>
        <strain evidence="20 21">DSM 22418</strain>
    </source>
</reference>
<evidence type="ECO:0000256" key="16">
    <source>
        <dbReference type="ARBA" id="ARBA00023209"/>
    </source>
</evidence>
<evidence type="ECO:0000256" key="2">
    <source>
        <dbReference type="ARBA" id="ARBA00004651"/>
    </source>
</evidence>
<comment type="subcellular location">
    <subcellularLocation>
        <location evidence="2">Cell membrane</location>
        <topology evidence="2">Multi-pass membrane protein</topology>
    </subcellularLocation>
</comment>